<dbReference type="PROSITE" id="PS51186">
    <property type="entry name" value="GNAT"/>
    <property type="match status" value="1"/>
</dbReference>
<keyword evidence="1" id="KW-0046">Antibiotic resistance</keyword>
<name>A0A3M8FD21_9ACTN</name>
<evidence type="ECO:0000313" key="4">
    <source>
        <dbReference type="EMBL" id="RKM99255.1"/>
    </source>
</evidence>
<dbReference type="InterPro" id="IPR016181">
    <property type="entry name" value="Acyl_CoA_acyltransferase"/>
</dbReference>
<evidence type="ECO:0000259" key="3">
    <source>
        <dbReference type="PROSITE" id="PS51186"/>
    </source>
</evidence>
<dbReference type="PANTHER" id="PTHR31438:SF1">
    <property type="entry name" value="LYSINE N-ACYLTRANSFERASE C17G9.06C-RELATED"/>
    <property type="match status" value="1"/>
</dbReference>
<dbReference type="EMBL" id="JNAD02000001">
    <property type="protein sequence ID" value="RKM99255.1"/>
    <property type="molecule type" value="Genomic_DNA"/>
</dbReference>
<accession>A0A3M8FD21</accession>
<protein>
    <submittedName>
        <fullName evidence="4">N-acetyltransferase</fullName>
    </submittedName>
</protein>
<dbReference type="Gene3D" id="3.40.630.30">
    <property type="match status" value="1"/>
</dbReference>
<proteinExistence type="predicted"/>
<gene>
    <name evidence="4" type="ORF">SFRA_003440</name>
</gene>
<dbReference type="Pfam" id="PF13523">
    <property type="entry name" value="Acetyltransf_8"/>
    <property type="match status" value="1"/>
</dbReference>
<feature type="compositionally biased region" description="Polar residues" evidence="2">
    <location>
        <begin position="196"/>
        <end position="209"/>
    </location>
</feature>
<dbReference type="AlphaFoldDB" id="A0A3M8FD21"/>
<dbReference type="SUPFAM" id="SSF55729">
    <property type="entry name" value="Acyl-CoA N-acyltransferases (Nat)"/>
    <property type="match status" value="1"/>
</dbReference>
<evidence type="ECO:0000256" key="2">
    <source>
        <dbReference type="SAM" id="MobiDB-lite"/>
    </source>
</evidence>
<feature type="region of interest" description="Disordered" evidence="2">
    <location>
        <begin position="187"/>
        <end position="209"/>
    </location>
</feature>
<reference evidence="4 5" key="1">
    <citation type="journal article" date="2014" name="Genome Announc.">
        <title>Draft Genome Sequence of Streptomyces fradiae ATCC 19609, a Strain Highly Sensitive to Antibiotics.</title>
        <authorList>
            <person name="Bekker O.B."/>
            <person name="Klimina K.M."/>
            <person name="Vatlin A.A."/>
            <person name="Zakharevich N.V."/>
            <person name="Kasianov A.S."/>
            <person name="Danilenko V.N."/>
        </authorList>
    </citation>
    <scope>NUCLEOTIDE SEQUENCE [LARGE SCALE GENOMIC DNA]</scope>
    <source>
        <strain evidence="4 5">ATCC 19609</strain>
    </source>
</reference>
<evidence type="ECO:0000313" key="5">
    <source>
        <dbReference type="Proteomes" id="UP000028058"/>
    </source>
</evidence>
<keyword evidence="5" id="KW-1185">Reference proteome</keyword>
<dbReference type="Proteomes" id="UP000028058">
    <property type="component" value="Unassembled WGS sequence"/>
</dbReference>
<comment type="caution">
    <text evidence="4">The sequence shown here is derived from an EMBL/GenBank/DDBJ whole genome shotgun (WGS) entry which is preliminary data.</text>
</comment>
<evidence type="ECO:0000256" key="1">
    <source>
        <dbReference type="ARBA" id="ARBA00023251"/>
    </source>
</evidence>
<organism evidence="4 5">
    <name type="scientific">Streptomyces xinghaiensis</name>
    <dbReference type="NCBI Taxonomy" id="1038928"/>
    <lineage>
        <taxon>Bacteria</taxon>
        <taxon>Bacillati</taxon>
        <taxon>Actinomycetota</taxon>
        <taxon>Actinomycetes</taxon>
        <taxon>Kitasatosporales</taxon>
        <taxon>Streptomycetaceae</taxon>
        <taxon>Streptomyces</taxon>
    </lineage>
</organism>
<dbReference type="InterPro" id="IPR000182">
    <property type="entry name" value="GNAT_dom"/>
</dbReference>
<feature type="domain" description="N-acetyltransferase" evidence="3">
    <location>
        <begin position="35"/>
        <end position="187"/>
    </location>
</feature>
<dbReference type="GO" id="GO:0016410">
    <property type="term" value="F:N-acyltransferase activity"/>
    <property type="evidence" value="ECO:0007669"/>
    <property type="project" value="TreeGrafter"/>
</dbReference>
<dbReference type="OrthoDB" id="9087497at2"/>
<sequence>MTTHHTRRPPLLTTRLPAGHFTLHPAHPDTHTPLLHTWGHDPDTAPHWPELHQPPHAVRAHLEQLLAPHSHSTPCIGHFDDTPMSYWELYRADLDPLARHYPARPHDAGLHLLLGPPHYRGRGLGPQLIRAVSDHQLATDPRTTRVLAEPDTRNTRSIHAFRRAGFHPAGELDLPDKKALLMIRDRPESAHRSATPHFQRTVNSPSPNA</sequence>
<dbReference type="PANTHER" id="PTHR31438">
    <property type="entry name" value="LYSINE N-ACYLTRANSFERASE C17G9.06C-RELATED"/>
    <property type="match status" value="1"/>
</dbReference>
<dbReference type="GO" id="GO:0046677">
    <property type="term" value="P:response to antibiotic"/>
    <property type="evidence" value="ECO:0007669"/>
    <property type="project" value="UniProtKB-KW"/>
</dbReference>
<dbReference type="RefSeq" id="WP_050363488.1">
    <property type="nucleotide sequence ID" value="NZ_CP134822.1"/>
</dbReference>